<organism evidence="2 3">
    <name type="scientific">Vitrella brassicaformis (strain CCMP3155)</name>
    <dbReference type="NCBI Taxonomy" id="1169540"/>
    <lineage>
        <taxon>Eukaryota</taxon>
        <taxon>Sar</taxon>
        <taxon>Alveolata</taxon>
        <taxon>Colpodellida</taxon>
        <taxon>Vitrellaceae</taxon>
        <taxon>Vitrella</taxon>
    </lineage>
</organism>
<feature type="region of interest" description="Disordered" evidence="1">
    <location>
        <begin position="45"/>
        <end position="77"/>
    </location>
</feature>
<evidence type="ECO:0000313" key="3">
    <source>
        <dbReference type="Proteomes" id="UP000041254"/>
    </source>
</evidence>
<gene>
    <name evidence="2" type="ORF">Vbra_20916</name>
</gene>
<accession>A0A0G4EVI7</accession>
<sequence>MMTPLTGRLPSAKDGGTVTIDLKRPQEKALIGVLIADRSIRSAAMEDDRQLKRSRHHSGTPPAVSSSPAAAAAAAGESSGASEMERVLWQQITDEPGLPVTIVAFLPLYLLVQVSQHIYRQASRQQHHLTISCGTREERSVWQRIPVPLVTQLGALLTSLTSITLRHPMATARWCLDVLVAMVEGQQGGTLQTITIEGGVRLTGAEMQTVARTHPALPAPLDPPPTLRALTTLKGLTGDHQGLIEGRWLMPSLAIVQQGGERPDSLGRLISSSRLLRRVDGSFDGEEWAVVFERIPAAPAGQQGGTLAQLERTGTIVVQGDNSAGVDRLQEVLVWRGCRGVLKQLHVRFRGGYRIGRPTLPVLLSLSRLVGRCCQPGAQLILTTTGPSEFDLSALYADDLPTHPSSPFKSMLQQLAQQVSCVKYVFTQQSLTDPHASPSQAAVDMASSLSFDKANKVVVENAPDFNPPANAPSPHPTIVTHLQPLHAVALHVRSKLGGCAARLFGAKMPKKVRWVDIDIRLGRQEQVGVLTALGREREVGTVGDVDIDQLQLVGAANSLPTIKELYATTRLPDGVQDAGSFVRTVLSSLISHVRGLRSVGLTVLKTTSAQHAAIRTSLVGTDIDGFSITHVRYDRLMRSTTMTAVRNA</sequence>
<dbReference type="AlphaFoldDB" id="A0A0G4EVI7"/>
<reference evidence="2 3" key="1">
    <citation type="submission" date="2014-11" db="EMBL/GenBank/DDBJ databases">
        <authorList>
            <person name="Zhu J."/>
            <person name="Qi W."/>
            <person name="Song R."/>
        </authorList>
    </citation>
    <scope>NUCLEOTIDE SEQUENCE [LARGE SCALE GENOMIC DNA]</scope>
</reference>
<dbReference type="InParanoid" id="A0A0G4EVI7"/>
<protein>
    <submittedName>
        <fullName evidence="2">Uncharacterized protein</fullName>
    </submittedName>
</protein>
<dbReference type="EMBL" id="CDMY01000322">
    <property type="protein sequence ID" value="CEM02293.1"/>
    <property type="molecule type" value="Genomic_DNA"/>
</dbReference>
<name>A0A0G4EVI7_VITBC</name>
<feature type="compositionally biased region" description="Low complexity" evidence="1">
    <location>
        <begin position="59"/>
        <end position="77"/>
    </location>
</feature>
<proteinExistence type="predicted"/>
<evidence type="ECO:0000256" key="1">
    <source>
        <dbReference type="SAM" id="MobiDB-lite"/>
    </source>
</evidence>
<evidence type="ECO:0000313" key="2">
    <source>
        <dbReference type="EMBL" id="CEM02293.1"/>
    </source>
</evidence>
<dbReference type="Proteomes" id="UP000041254">
    <property type="component" value="Unassembled WGS sequence"/>
</dbReference>
<dbReference type="VEuPathDB" id="CryptoDB:Vbra_20916"/>
<keyword evidence="3" id="KW-1185">Reference proteome</keyword>
<dbReference type="PhylomeDB" id="A0A0G4EVI7"/>